<evidence type="ECO:0000259" key="12">
    <source>
        <dbReference type="PROSITE" id="PS50111"/>
    </source>
</evidence>
<evidence type="ECO:0000259" key="13">
    <source>
        <dbReference type="PROSITE" id="PS50885"/>
    </source>
</evidence>
<feature type="domain" description="HAMP" evidence="13">
    <location>
        <begin position="307"/>
        <end position="359"/>
    </location>
</feature>
<dbReference type="Pfam" id="PF02743">
    <property type="entry name" value="dCache_1"/>
    <property type="match status" value="1"/>
</dbReference>
<comment type="similarity">
    <text evidence="9">Belongs to the methyl-accepting chemotaxis (MCP) protein family.</text>
</comment>
<evidence type="ECO:0000313" key="15">
    <source>
        <dbReference type="Proteomes" id="UP001619911"/>
    </source>
</evidence>
<evidence type="ECO:0000256" key="7">
    <source>
        <dbReference type="ARBA" id="ARBA00023136"/>
    </source>
</evidence>
<proteinExistence type="inferred from homology"/>
<keyword evidence="15" id="KW-1185">Reference proteome</keyword>
<dbReference type="InterPro" id="IPR029151">
    <property type="entry name" value="Sensor-like_sf"/>
</dbReference>
<name>A0ABW8IAQ1_9BACI</name>
<keyword evidence="4" id="KW-0145">Chemotaxis</keyword>
<comment type="caution">
    <text evidence="14">The sequence shown here is derived from an EMBL/GenBank/DDBJ whole genome shotgun (WGS) entry which is preliminary data.</text>
</comment>
<dbReference type="InterPro" id="IPR003660">
    <property type="entry name" value="HAMP_dom"/>
</dbReference>
<dbReference type="Gene3D" id="3.30.450.20">
    <property type="entry name" value="PAS domain"/>
    <property type="match status" value="1"/>
</dbReference>
<dbReference type="SMART" id="SM00283">
    <property type="entry name" value="MA"/>
    <property type="match status" value="1"/>
</dbReference>
<dbReference type="PANTHER" id="PTHR32089:SF114">
    <property type="entry name" value="METHYL-ACCEPTING CHEMOTAXIS PROTEIN MCPB"/>
    <property type="match status" value="1"/>
</dbReference>
<dbReference type="PROSITE" id="PS50885">
    <property type="entry name" value="HAMP"/>
    <property type="match status" value="1"/>
</dbReference>
<keyword evidence="8 10" id="KW-0807">Transducer</keyword>
<evidence type="ECO:0000256" key="4">
    <source>
        <dbReference type="ARBA" id="ARBA00022500"/>
    </source>
</evidence>
<comment type="subcellular location">
    <subcellularLocation>
        <location evidence="1">Cell membrane</location>
        <topology evidence="1">Multi-pass membrane protein</topology>
    </subcellularLocation>
</comment>
<dbReference type="SUPFAM" id="SSF103190">
    <property type="entry name" value="Sensory domain-like"/>
    <property type="match status" value="1"/>
</dbReference>
<dbReference type="PROSITE" id="PS50111">
    <property type="entry name" value="CHEMOTAXIS_TRANSDUC_2"/>
    <property type="match status" value="1"/>
</dbReference>
<dbReference type="PANTHER" id="PTHR32089">
    <property type="entry name" value="METHYL-ACCEPTING CHEMOTAXIS PROTEIN MCPB"/>
    <property type="match status" value="1"/>
</dbReference>
<dbReference type="CDD" id="cd06225">
    <property type="entry name" value="HAMP"/>
    <property type="match status" value="1"/>
</dbReference>
<reference evidence="14 15" key="1">
    <citation type="submission" date="2023-07" db="EMBL/GenBank/DDBJ databases">
        <title>Bacillus lucianemedeirus sp. nov, a new species isolated from an immunobiological production facility.</title>
        <authorList>
            <person name="Costa L.V."/>
            <person name="Miranda R.V.S.L."/>
            <person name="Brandao M.L.L."/>
            <person name="Reis C.M.F."/>
            <person name="Frazao A.M."/>
            <person name="Cruz F.V."/>
            <person name="Baio P.V.P."/>
            <person name="Veras J.F.C."/>
            <person name="Ramos J.N."/>
            <person name="Vieira V."/>
        </authorList>
    </citation>
    <scope>NUCLEOTIDE SEQUENCE [LARGE SCALE GENOMIC DNA]</scope>
    <source>
        <strain evidence="14 15">B190/17</strain>
    </source>
</reference>
<evidence type="ECO:0000256" key="9">
    <source>
        <dbReference type="ARBA" id="ARBA00029447"/>
    </source>
</evidence>
<keyword evidence="2" id="KW-1003">Cell membrane</keyword>
<dbReference type="SUPFAM" id="SSF58104">
    <property type="entry name" value="Methyl-accepting chemotaxis protein (MCP) signaling domain"/>
    <property type="match status" value="1"/>
</dbReference>
<accession>A0ABW8IAQ1</accession>
<dbReference type="Pfam" id="PF00672">
    <property type="entry name" value="HAMP"/>
    <property type="match status" value="1"/>
</dbReference>
<gene>
    <name evidence="14" type="ORF">QYG89_13005</name>
</gene>
<evidence type="ECO:0000256" key="11">
    <source>
        <dbReference type="SAM" id="Phobius"/>
    </source>
</evidence>
<feature type="transmembrane region" description="Helical" evidence="11">
    <location>
        <begin position="12"/>
        <end position="29"/>
    </location>
</feature>
<evidence type="ECO:0000256" key="8">
    <source>
        <dbReference type="ARBA" id="ARBA00023224"/>
    </source>
</evidence>
<dbReference type="CDD" id="cd12913">
    <property type="entry name" value="PDC1_MCP_like"/>
    <property type="match status" value="1"/>
</dbReference>
<keyword evidence="3" id="KW-0488">Methylation</keyword>
<dbReference type="InterPro" id="IPR033479">
    <property type="entry name" value="dCache_1"/>
</dbReference>
<evidence type="ECO:0000256" key="3">
    <source>
        <dbReference type="ARBA" id="ARBA00022481"/>
    </source>
</evidence>
<evidence type="ECO:0000256" key="5">
    <source>
        <dbReference type="ARBA" id="ARBA00022692"/>
    </source>
</evidence>
<keyword evidence="5 11" id="KW-0812">Transmembrane</keyword>
<feature type="transmembrane region" description="Helical" evidence="11">
    <location>
        <begin position="286"/>
        <end position="306"/>
    </location>
</feature>
<dbReference type="SMART" id="SM00304">
    <property type="entry name" value="HAMP"/>
    <property type="match status" value="1"/>
</dbReference>
<feature type="domain" description="Methyl-accepting transducer" evidence="12">
    <location>
        <begin position="378"/>
        <end position="628"/>
    </location>
</feature>
<evidence type="ECO:0000256" key="2">
    <source>
        <dbReference type="ARBA" id="ARBA00022475"/>
    </source>
</evidence>
<evidence type="ECO:0000256" key="1">
    <source>
        <dbReference type="ARBA" id="ARBA00004651"/>
    </source>
</evidence>
<evidence type="ECO:0000256" key="6">
    <source>
        <dbReference type="ARBA" id="ARBA00022989"/>
    </source>
</evidence>
<dbReference type="Pfam" id="PF00015">
    <property type="entry name" value="MCPsignal"/>
    <property type="match status" value="1"/>
</dbReference>
<sequence>MRSIKTKLMIPLIVLLTLSFAFIVVFIGYKAEKQTEEEVVDQTKSIVKQMGDYVYLFLAQYKKSIDLAAQDPVLISYGENLLTAGDGKGRPALMNMYERYLNEYEDATSIYYATAKGTMDEYPDVDLPEGYDPREREWYQNAMDSDGEAVWSEPYLEQTSGKYMITVSKPVIVGNRTIGVLAADIVLAVMTDKMSEMNLGYNGIPIIISKEGLGIVHPTDQGKDLTKYSYVKSVLASEQTQGAVSYELKGSDRLFVYDTVEETGWKIGTGYDREELLRLSKSIKTALTITGIFILLMMITAVLYILHRILGPIRELQQSAREVATGDLSVQVPVTSKDEVGELAGAFNEMVSSMKGIISVVNRSSSDVTGAAENLGAISEETNASSEQIAAAINEIAKGAARSAEESSEATERSHHLGSQINMITSQAGELAAAARETEEMQKAGLKQVKELGLSNTETKIYIDEMETVIVSLETKINAIEMIMQTITDISSQTNLLALNASIEAARAGEHGKGFAIVAEEVRKLAVQSARATDRVKSTINDIQEGAGQAVSQMVKTRTNFDNQTAVVEETGAVFEALSSLVERIETSIATINQEIIEAAEAKNEVLQVMEGIAASSQQSAAASEEISASADEQLRAIQAVTESSERLMELSNELKSAVGRFKLY</sequence>
<dbReference type="EMBL" id="JAUIYO010000012">
    <property type="protein sequence ID" value="MFK2826572.1"/>
    <property type="molecule type" value="Genomic_DNA"/>
</dbReference>
<organism evidence="14 15">
    <name type="scientific">Bacillus lumedeiriae</name>
    <dbReference type="NCBI Taxonomy" id="3058829"/>
    <lineage>
        <taxon>Bacteria</taxon>
        <taxon>Bacillati</taxon>
        <taxon>Bacillota</taxon>
        <taxon>Bacilli</taxon>
        <taxon>Bacillales</taxon>
        <taxon>Bacillaceae</taxon>
        <taxon>Bacillus</taxon>
    </lineage>
</organism>
<evidence type="ECO:0000313" key="14">
    <source>
        <dbReference type="EMBL" id="MFK2826572.1"/>
    </source>
</evidence>
<dbReference type="CDD" id="cd12912">
    <property type="entry name" value="PDC2_MCP_like"/>
    <property type="match status" value="1"/>
</dbReference>
<evidence type="ECO:0000256" key="10">
    <source>
        <dbReference type="PROSITE-ProRule" id="PRU00284"/>
    </source>
</evidence>
<protein>
    <submittedName>
        <fullName evidence="14">Methyl-accepting chemotaxis protein</fullName>
    </submittedName>
</protein>
<keyword evidence="7 11" id="KW-0472">Membrane</keyword>
<dbReference type="Gene3D" id="6.10.340.10">
    <property type="match status" value="1"/>
</dbReference>
<keyword evidence="6 11" id="KW-1133">Transmembrane helix</keyword>
<dbReference type="InterPro" id="IPR004089">
    <property type="entry name" value="MCPsignal_dom"/>
</dbReference>
<dbReference type="Gene3D" id="1.10.287.950">
    <property type="entry name" value="Methyl-accepting chemotaxis protein"/>
    <property type="match status" value="1"/>
</dbReference>
<dbReference type="Proteomes" id="UP001619911">
    <property type="component" value="Unassembled WGS sequence"/>
</dbReference>